<gene>
    <name evidence="7" type="ORF">TAPDE_000856</name>
</gene>
<sequence>MNLSSLFHRTRPVISLFHSTKSQPSVSALKLLKDVELKREEARKPITLEVTEQAPTSTQMQNIIEIIGESRIGDLVPGAIGKSDAIKIADKDPDQVVRPIVVDWGNAHVVIGGDGSQIKKLLDRMD</sequence>
<dbReference type="Pfam" id="PF07955">
    <property type="entry name" value="DUF1687"/>
    <property type="match status" value="1"/>
</dbReference>
<dbReference type="SUPFAM" id="SSF52833">
    <property type="entry name" value="Thioredoxin-like"/>
    <property type="match status" value="1"/>
</dbReference>
<evidence type="ECO:0000313" key="7">
    <source>
        <dbReference type="EMBL" id="CCG81147.1"/>
    </source>
</evidence>
<comment type="caution">
    <text evidence="7">The sequence shown here is derived from an EMBL/GenBank/DDBJ whole genome shotgun (WGS) entry which is preliminary data.</text>
</comment>
<proteinExistence type="inferred from homology"/>
<evidence type="ECO:0000256" key="1">
    <source>
        <dbReference type="ARBA" id="ARBA00002963"/>
    </source>
</evidence>
<accession>R4X770</accession>
<dbReference type="VEuPathDB" id="FungiDB:TAPDE_000856"/>
<evidence type="ECO:0000256" key="4">
    <source>
        <dbReference type="ARBA" id="ARBA00022946"/>
    </source>
</evidence>
<evidence type="ECO:0000256" key="3">
    <source>
        <dbReference type="ARBA" id="ARBA00009734"/>
    </source>
</evidence>
<dbReference type="OrthoDB" id="59229at2759"/>
<dbReference type="Gene3D" id="3.40.30.10">
    <property type="entry name" value="Glutaredoxin"/>
    <property type="match status" value="1"/>
</dbReference>
<dbReference type="InterPro" id="IPR012882">
    <property type="entry name" value="Fmp46"/>
</dbReference>
<dbReference type="Proteomes" id="UP000013776">
    <property type="component" value="Unassembled WGS sequence"/>
</dbReference>
<evidence type="ECO:0000313" key="8">
    <source>
        <dbReference type="Proteomes" id="UP000013776"/>
    </source>
</evidence>
<comment type="function">
    <text evidence="1">Putative mitochondrial redox protein which could be involved in the reduction of small toxic molecules.</text>
</comment>
<dbReference type="GO" id="GO:0016491">
    <property type="term" value="F:oxidoreductase activity"/>
    <property type="evidence" value="ECO:0007669"/>
    <property type="project" value="UniProtKB-KW"/>
</dbReference>
<dbReference type="GO" id="GO:0005739">
    <property type="term" value="C:mitochondrion"/>
    <property type="evidence" value="ECO:0007669"/>
    <property type="project" value="UniProtKB-SubCell"/>
</dbReference>
<keyword evidence="6" id="KW-0496">Mitochondrion</keyword>
<keyword evidence="8" id="KW-1185">Reference proteome</keyword>
<name>R4X770_TAPDE</name>
<organism evidence="7 8">
    <name type="scientific">Taphrina deformans (strain PYCC 5710 / ATCC 11124 / CBS 356.35 / IMI 108563 / JCM 9778 / NBRC 8474)</name>
    <name type="common">Peach leaf curl fungus</name>
    <name type="synonym">Lalaria deformans</name>
    <dbReference type="NCBI Taxonomy" id="1097556"/>
    <lineage>
        <taxon>Eukaryota</taxon>
        <taxon>Fungi</taxon>
        <taxon>Dikarya</taxon>
        <taxon>Ascomycota</taxon>
        <taxon>Taphrinomycotina</taxon>
        <taxon>Taphrinomycetes</taxon>
        <taxon>Taphrinales</taxon>
        <taxon>Taphrinaceae</taxon>
        <taxon>Taphrina</taxon>
    </lineage>
</organism>
<keyword evidence="5" id="KW-0560">Oxidoreductase</keyword>
<keyword evidence="4" id="KW-0809">Transit peptide</keyword>
<comment type="similarity">
    <text evidence="3">Belongs to the FMP46 family.</text>
</comment>
<dbReference type="PANTHER" id="PTHR28071">
    <property type="entry name" value="REDOX PROTEIN FMP46, MITOCHONDRIAL-RELATED"/>
    <property type="match status" value="1"/>
</dbReference>
<dbReference type="AlphaFoldDB" id="R4X770"/>
<dbReference type="eggNOG" id="ENOG502S4MH">
    <property type="taxonomic scope" value="Eukaryota"/>
</dbReference>
<protein>
    <submittedName>
        <fullName evidence="7">Uncharacterized protein</fullName>
    </submittedName>
</protein>
<comment type="subcellular location">
    <subcellularLocation>
        <location evidence="2">Mitochondrion</location>
    </subcellularLocation>
</comment>
<evidence type="ECO:0000256" key="6">
    <source>
        <dbReference type="ARBA" id="ARBA00023128"/>
    </source>
</evidence>
<reference evidence="7 8" key="1">
    <citation type="journal article" date="2013" name="MBio">
        <title>Genome sequencing of the plant pathogen Taphrina deformans, the causal agent of peach leaf curl.</title>
        <authorList>
            <person name="Cisse O.H."/>
            <person name="Almeida J.M.G.C.F."/>
            <person name="Fonseca A."/>
            <person name="Kumar A.A."/>
            <person name="Salojaervi J."/>
            <person name="Overmyer K."/>
            <person name="Hauser P.M."/>
            <person name="Pagni M."/>
        </authorList>
    </citation>
    <scope>NUCLEOTIDE SEQUENCE [LARGE SCALE GENOMIC DNA]</scope>
    <source>
        <strain evidence="8">PYCC 5710 / ATCC 11124 / CBS 356.35 / IMI 108563 / JCM 9778 / NBRC 8474</strain>
    </source>
</reference>
<dbReference type="InterPro" id="IPR036249">
    <property type="entry name" value="Thioredoxin-like_sf"/>
</dbReference>
<evidence type="ECO:0000256" key="2">
    <source>
        <dbReference type="ARBA" id="ARBA00004173"/>
    </source>
</evidence>
<evidence type="ECO:0000256" key="5">
    <source>
        <dbReference type="ARBA" id="ARBA00023002"/>
    </source>
</evidence>
<dbReference type="PANTHER" id="PTHR28071:SF1">
    <property type="entry name" value="REDOX PROTEIN FMP46, MITOCHONDRIAL-RELATED"/>
    <property type="match status" value="1"/>
</dbReference>
<dbReference type="EMBL" id="CAHR02000028">
    <property type="protein sequence ID" value="CCG81147.1"/>
    <property type="molecule type" value="Genomic_DNA"/>
</dbReference>